<dbReference type="EMBL" id="CAMAPF010000078">
    <property type="protein sequence ID" value="CAH9093785.1"/>
    <property type="molecule type" value="Genomic_DNA"/>
</dbReference>
<protein>
    <submittedName>
        <fullName evidence="1">Uncharacterized protein</fullName>
    </submittedName>
</protein>
<sequence>MFHWDTHNTSYGSNKCYKITILVHPFRPIKEELHFSTNEKYVELHLPPAIAATNHVFHVHH</sequence>
<evidence type="ECO:0000313" key="2">
    <source>
        <dbReference type="Proteomes" id="UP001152523"/>
    </source>
</evidence>
<organism evidence="1 2">
    <name type="scientific">Cuscuta epithymum</name>
    <dbReference type="NCBI Taxonomy" id="186058"/>
    <lineage>
        <taxon>Eukaryota</taxon>
        <taxon>Viridiplantae</taxon>
        <taxon>Streptophyta</taxon>
        <taxon>Embryophyta</taxon>
        <taxon>Tracheophyta</taxon>
        <taxon>Spermatophyta</taxon>
        <taxon>Magnoliopsida</taxon>
        <taxon>eudicotyledons</taxon>
        <taxon>Gunneridae</taxon>
        <taxon>Pentapetalae</taxon>
        <taxon>asterids</taxon>
        <taxon>lamiids</taxon>
        <taxon>Solanales</taxon>
        <taxon>Convolvulaceae</taxon>
        <taxon>Cuscuteae</taxon>
        <taxon>Cuscuta</taxon>
        <taxon>Cuscuta subgen. Cuscuta</taxon>
    </lineage>
</organism>
<evidence type="ECO:0000313" key="1">
    <source>
        <dbReference type="EMBL" id="CAH9093785.1"/>
    </source>
</evidence>
<proteinExistence type="predicted"/>
<keyword evidence="2" id="KW-1185">Reference proteome</keyword>
<dbReference type="AlphaFoldDB" id="A0AAV0D749"/>
<accession>A0AAV0D749</accession>
<gene>
    <name evidence="1" type="ORF">CEPIT_LOCUS12666</name>
</gene>
<reference evidence="1" key="1">
    <citation type="submission" date="2022-07" db="EMBL/GenBank/DDBJ databases">
        <authorList>
            <person name="Macas J."/>
            <person name="Novak P."/>
            <person name="Neumann P."/>
        </authorList>
    </citation>
    <scope>NUCLEOTIDE SEQUENCE</scope>
</reference>
<dbReference type="Proteomes" id="UP001152523">
    <property type="component" value="Unassembled WGS sequence"/>
</dbReference>
<comment type="caution">
    <text evidence="1">The sequence shown here is derived from an EMBL/GenBank/DDBJ whole genome shotgun (WGS) entry which is preliminary data.</text>
</comment>
<name>A0AAV0D749_9ASTE</name>